<name>A0A1G6KSG1_9MICO</name>
<organism evidence="8 9">
    <name type="scientific">Sanguibacter gelidistatuariae</name>
    <dbReference type="NCBI Taxonomy" id="1814289"/>
    <lineage>
        <taxon>Bacteria</taxon>
        <taxon>Bacillati</taxon>
        <taxon>Actinomycetota</taxon>
        <taxon>Actinomycetes</taxon>
        <taxon>Micrococcales</taxon>
        <taxon>Sanguibacteraceae</taxon>
        <taxon>Sanguibacter</taxon>
    </lineage>
</organism>
<keyword evidence="2 4" id="KW-0472">Membrane</keyword>
<evidence type="ECO:0000256" key="1">
    <source>
        <dbReference type="ARBA" id="ARBA00004442"/>
    </source>
</evidence>
<dbReference type="EMBL" id="FMYH01000002">
    <property type="protein sequence ID" value="SDC33758.1"/>
    <property type="molecule type" value="Genomic_DNA"/>
</dbReference>
<keyword evidence="8" id="KW-0966">Cell projection</keyword>
<feature type="chain" id="PRO_5011602791" evidence="6">
    <location>
        <begin position="43"/>
        <end position="545"/>
    </location>
</feature>
<evidence type="ECO:0000313" key="9">
    <source>
        <dbReference type="Proteomes" id="UP000199039"/>
    </source>
</evidence>
<proteinExistence type="predicted"/>
<dbReference type="PRINTS" id="PR01021">
    <property type="entry name" value="OMPADOMAIN"/>
</dbReference>
<keyword evidence="8" id="KW-0969">Cilium</keyword>
<feature type="compositionally biased region" description="Low complexity" evidence="5">
    <location>
        <begin position="37"/>
        <end position="60"/>
    </location>
</feature>
<feature type="region of interest" description="Disordered" evidence="5">
    <location>
        <begin position="37"/>
        <end position="62"/>
    </location>
</feature>
<protein>
    <submittedName>
        <fullName evidence="8">Flagellar motor protein MotB</fullName>
    </submittedName>
</protein>
<dbReference type="CDD" id="cd07185">
    <property type="entry name" value="OmpA_C-like"/>
    <property type="match status" value="1"/>
</dbReference>
<dbReference type="Proteomes" id="UP000199039">
    <property type="component" value="Unassembled WGS sequence"/>
</dbReference>
<dbReference type="PROSITE" id="PS51123">
    <property type="entry name" value="OMPA_2"/>
    <property type="match status" value="1"/>
</dbReference>
<dbReference type="InterPro" id="IPR006664">
    <property type="entry name" value="OMP_bac"/>
</dbReference>
<dbReference type="PANTHER" id="PTHR30329:SF21">
    <property type="entry name" value="LIPOPROTEIN YIAD-RELATED"/>
    <property type="match status" value="1"/>
</dbReference>
<keyword evidence="6" id="KW-0732">Signal</keyword>
<dbReference type="RefSeq" id="WP_175559051.1">
    <property type="nucleotide sequence ID" value="NZ_FMYH01000002.1"/>
</dbReference>
<accession>A0A1G6KSG1</accession>
<dbReference type="Gene3D" id="3.30.1330.60">
    <property type="entry name" value="OmpA-like domain"/>
    <property type="match status" value="1"/>
</dbReference>
<keyword evidence="8" id="KW-0282">Flagellum</keyword>
<reference evidence="8 9" key="1">
    <citation type="submission" date="2016-09" db="EMBL/GenBank/DDBJ databases">
        <authorList>
            <person name="Capua I."/>
            <person name="De Benedictis P."/>
            <person name="Joannis T."/>
            <person name="Lombin L.H."/>
            <person name="Cattoli G."/>
        </authorList>
    </citation>
    <scope>NUCLEOTIDE SEQUENCE [LARGE SCALE GENOMIC DNA]</scope>
    <source>
        <strain evidence="8 9">ISLP-3</strain>
    </source>
</reference>
<dbReference type="AlphaFoldDB" id="A0A1G6KSG1"/>
<dbReference type="Pfam" id="PF00691">
    <property type="entry name" value="OmpA"/>
    <property type="match status" value="1"/>
</dbReference>
<evidence type="ECO:0000256" key="4">
    <source>
        <dbReference type="PROSITE-ProRule" id="PRU00473"/>
    </source>
</evidence>
<dbReference type="GO" id="GO:0009279">
    <property type="term" value="C:cell outer membrane"/>
    <property type="evidence" value="ECO:0007669"/>
    <property type="project" value="UniProtKB-SubCell"/>
</dbReference>
<feature type="domain" description="OmpA-like" evidence="7">
    <location>
        <begin position="242"/>
        <end position="360"/>
    </location>
</feature>
<feature type="signal peptide" evidence="6">
    <location>
        <begin position="1"/>
        <end position="42"/>
    </location>
</feature>
<dbReference type="InterPro" id="IPR006665">
    <property type="entry name" value="OmpA-like"/>
</dbReference>
<sequence length="545" mass="55107">MYLRTSPARIRTTIGGVHRARAAVALVVVALVAAGCSSSGDADPGPTATTPSTDGPTSSTQLVDPDAASVVTQTATLGGVDLTLTVGPVAVADGVGILRVAAAPTGGEGAVDLSERFGLSWTAGDTIDAVRLVDLPDGRVYLPAMDAEGASIGSEGNTYLRPGDGSETFFVAFAAPTAGSVSVMVPGVALFDAVPVLDAADAPSVAPLTDLTSVPAAKLTLASPALDSFTQDVAGQVSTRVADDVTVAIDSDVLFATASASLSPEADGALVSAGDQLARFPVGTMRVVGHTDDVGDAAENQVLSEQRAQAVTDRLGQLVDLSAYSVTVEGMGATQPVAEGTSDEARALNRRVELVIEASAPGEATSTVVADLPPAQGPEAAGSDGVSIVQPRDGQTELTWDVKLDHVRRVDGAIVGDVQLTNTGTEAAYSVTAFGGTTWDARGEGSASLITGATKLTLLSGGMRLYPLDYVIDDSLYNVDGSGREPLADRQLPPVEAGETIIVTVVWPDVPGDTVVLDSATVTTESGLTGDFGPAFRLTGVPVVG</sequence>
<comment type="subcellular location">
    <subcellularLocation>
        <location evidence="1">Cell outer membrane</location>
    </subcellularLocation>
</comment>
<dbReference type="InterPro" id="IPR050330">
    <property type="entry name" value="Bact_OuterMem_StrucFunc"/>
</dbReference>
<evidence type="ECO:0000313" key="8">
    <source>
        <dbReference type="EMBL" id="SDC33758.1"/>
    </source>
</evidence>
<dbReference type="InterPro" id="IPR036737">
    <property type="entry name" value="OmpA-like_sf"/>
</dbReference>
<evidence type="ECO:0000259" key="7">
    <source>
        <dbReference type="PROSITE" id="PS51123"/>
    </source>
</evidence>
<dbReference type="PANTHER" id="PTHR30329">
    <property type="entry name" value="STATOR ELEMENT OF FLAGELLAR MOTOR COMPLEX"/>
    <property type="match status" value="1"/>
</dbReference>
<gene>
    <name evidence="8" type="ORF">SAMN05216410_1669</name>
</gene>
<evidence type="ECO:0000256" key="6">
    <source>
        <dbReference type="SAM" id="SignalP"/>
    </source>
</evidence>
<dbReference type="STRING" id="1814289.SAMN05216410_1669"/>
<evidence type="ECO:0000256" key="5">
    <source>
        <dbReference type="SAM" id="MobiDB-lite"/>
    </source>
</evidence>
<dbReference type="SUPFAM" id="SSF103088">
    <property type="entry name" value="OmpA-like"/>
    <property type="match status" value="1"/>
</dbReference>
<keyword evidence="3" id="KW-0998">Cell outer membrane</keyword>
<evidence type="ECO:0000256" key="2">
    <source>
        <dbReference type="ARBA" id="ARBA00023136"/>
    </source>
</evidence>
<keyword evidence="9" id="KW-1185">Reference proteome</keyword>
<evidence type="ECO:0000256" key="3">
    <source>
        <dbReference type="ARBA" id="ARBA00023237"/>
    </source>
</evidence>